<sequence>MNPQSPADRPAPALHPFGQLLALRQREADGVRFTITTDWLQGRTTFGGLIAALGVQAMLDCSEGTSMPLRALQTNFVGPVGAGETTVKVQQLRAGKNTRQMQATVLQRGASGAEAVAAVLLATFGAARSSTLPALLPRAPAIAVGPEQAIRFPQIEGVTPAFIRHFDLRWAEGAPPYTGGQGWDTSMYLRLRDDDGVHPEVLIVLLADVPPTPAIGQLRSPAPASSVTWALELRPTAAIEPGAPWRIDMDTLAAADGYINQRGRLWTPAGELAALAYQVVAVYA</sequence>
<dbReference type="AlphaFoldDB" id="A0A4Q7W0Z9"/>
<feature type="domain" description="Acyl-CoA thioesterase-like C-terminal" evidence="2">
    <location>
        <begin position="146"/>
        <end position="282"/>
    </location>
</feature>
<reference evidence="3 4" key="1">
    <citation type="submission" date="2019-02" db="EMBL/GenBank/DDBJ databases">
        <title>Genomic Encyclopedia of Type Strains, Phase IV (KMG-IV): sequencing the most valuable type-strain genomes for metagenomic binning, comparative biology and taxonomic classification.</title>
        <authorList>
            <person name="Goeker M."/>
        </authorList>
    </citation>
    <scope>NUCLEOTIDE SEQUENCE [LARGE SCALE GENOMIC DNA]</scope>
    <source>
        <strain evidence="3 4">DSM 19570</strain>
    </source>
</reference>
<dbReference type="InterPro" id="IPR049450">
    <property type="entry name" value="ACOT8-like_C"/>
</dbReference>
<evidence type="ECO:0000313" key="4">
    <source>
        <dbReference type="Proteomes" id="UP000293671"/>
    </source>
</evidence>
<dbReference type="OrthoDB" id="4370297at2"/>
<dbReference type="Pfam" id="PF13622">
    <property type="entry name" value="4HBT_3"/>
    <property type="match status" value="1"/>
</dbReference>
<evidence type="ECO:0000313" key="3">
    <source>
        <dbReference type="EMBL" id="RZU02914.1"/>
    </source>
</evidence>
<dbReference type="InterPro" id="IPR042171">
    <property type="entry name" value="Acyl-CoA_hotdog"/>
</dbReference>
<keyword evidence="4" id="KW-1185">Reference proteome</keyword>
<dbReference type="RefSeq" id="WP_130430630.1">
    <property type="nucleotide sequence ID" value="NZ_SHKP01000004.1"/>
</dbReference>
<proteinExistence type="predicted"/>
<dbReference type="Pfam" id="PF20789">
    <property type="entry name" value="4HBT_3C"/>
    <property type="match status" value="1"/>
</dbReference>
<name>A0A4Q7W0Z9_9BURK</name>
<comment type="caution">
    <text evidence="3">The sequence shown here is derived from an EMBL/GenBank/DDBJ whole genome shotgun (WGS) entry which is preliminary data.</text>
</comment>
<organism evidence="3 4">
    <name type="scientific">Rivibacter subsaxonicus</name>
    <dbReference type="NCBI Taxonomy" id="457575"/>
    <lineage>
        <taxon>Bacteria</taxon>
        <taxon>Pseudomonadati</taxon>
        <taxon>Pseudomonadota</taxon>
        <taxon>Betaproteobacteria</taxon>
        <taxon>Burkholderiales</taxon>
        <taxon>Rivibacter</taxon>
    </lineage>
</organism>
<feature type="domain" description="Acyl-CoA thioesterase-like N-terminal HotDog" evidence="1">
    <location>
        <begin position="37"/>
        <end position="125"/>
    </location>
</feature>
<gene>
    <name evidence="3" type="ORF">EV670_0945</name>
</gene>
<dbReference type="InterPro" id="IPR049449">
    <property type="entry name" value="TesB_ACOT8-like_N"/>
</dbReference>
<evidence type="ECO:0000259" key="2">
    <source>
        <dbReference type="Pfam" id="PF20789"/>
    </source>
</evidence>
<dbReference type="EMBL" id="SHKP01000004">
    <property type="protein sequence ID" value="RZU02914.1"/>
    <property type="molecule type" value="Genomic_DNA"/>
</dbReference>
<dbReference type="InterPro" id="IPR029069">
    <property type="entry name" value="HotDog_dom_sf"/>
</dbReference>
<dbReference type="Proteomes" id="UP000293671">
    <property type="component" value="Unassembled WGS sequence"/>
</dbReference>
<accession>A0A4Q7W0Z9</accession>
<dbReference type="SUPFAM" id="SSF54637">
    <property type="entry name" value="Thioesterase/thiol ester dehydrase-isomerase"/>
    <property type="match status" value="2"/>
</dbReference>
<evidence type="ECO:0000259" key="1">
    <source>
        <dbReference type="Pfam" id="PF13622"/>
    </source>
</evidence>
<dbReference type="Gene3D" id="2.40.160.210">
    <property type="entry name" value="Acyl-CoA thioesterase, double hotdog domain"/>
    <property type="match status" value="1"/>
</dbReference>
<protein>
    <submittedName>
        <fullName evidence="3">Acyl-CoA thioesterase</fullName>
    </submittedName>
</protein>